<dbReference type="Proteomes" id="UP001054821">
    <property type="component" value="Chromosome 1"/>
</dbReference>
<name>A0AAD4ZRE8_PRUDU</name>
<sequence length="98" mass="10300">MMTSSMGLPFNPVAAARSLGVQPHSLVQKPSISDGSSMVAIFSDPITGGYYLGHAIGFFCSLGRGTSSASLSSFQLGPSGHRAFSISDSTLFMRQEHE</sequence>
<dbReference type="EMBL" id="JAJFAZ020000001">
    <property type="protein sequence ID" value="KAI5352824.1"/>
    <property type="molecule type" value="Genomic_DNA"/>
</dbReference>
<dbReference type="AlphaFoldDB" id="A0AAD4ZRE8"/>
<evidence type="ECO:0000313" key="2">
    <source>
        <dbReference type="Proteomes" id="UP001054821"/>
    </source>
</evidence>
<keyword evidence="2" id="KW-1185">Reference proteome</keyword>
<reference evidence="1 2" key="1">
    <citation type="journal article" date="2022" name="G3 (Bethesda)">
        <title>Whole-genome sequence and methylome profiling of the almond [Prunus dulcis (Mill.) D.A. Webb] cultivar 'Nonpareil'.</title>
        <authorList>
            <person name="D'Amico-Willman K.M."/>
            <person name="Ouma W.Z."/>
            <person name="Meulia T."/>
            <person name="Sideli G.M."/>
            <person name="Gradziel T.M."/>
            <person name="Fresnedo-Ramirez J."/>
        </authorList>
    </citation>
    <scope>NUCLEOTIDE SEQUENCE [LARGE SCALE GENOMIC DNA]</scope>
    <source>
        <strain evidence="1">Clone GOH B32 T37-40</strain>
    </source>
</reference>
<proteinExistence type="predicted"/>
<gene>
    <name evidence="1" type="ORF">L3X38_005716</name>
</gene>
<accession>A0AAD4ZRE8</accession>
<organism evidence="1 2">
    <name type="scientific">Prunus dulcis</name>
    <name type="common">Almond</name>
    <name type="synonym">Amygdalus dulcis</name>
    <dbReference type="NCBI Taxonomy" id="3755"/>
    <lineage>
        <taxon>Eukaryota</taxon>
        <taxon>Viridiplantae</taxon>
        <taxon>Streptophyta</taxon>
        <taxon>Embryophyta</taxon>
        <taxon>Tracheophyta</taxon>
        <taxon>Spermatophyta</taxon>
        <taxon>Magnoliopsida</taxon>
        <taxon>eudicotyledons</taxon>
        <taxon>Gunneridae</taxon>
        <taxon>Pentapetalae</taxon>
        <taxon>rosids</taxon>
        <taxon>fabids</taxon>
        <taxon>Rosales</taxon>
        <taxon>Rosaceae</taxon>
        <taxon>Amygdaloideae</taxon>
        <taxon>Amygdaleae</taxon>
        <taxon>Prunus</taxon>
    </lineage>
</organism>
<evidence type="ECO:0000313" key="1">
    <source>
        <dbReference type="EMBL" id="KAI5352824.1"/>
    </source>
</evidence>
<comment type="caution">
    <text evidence="1">The sequence shown here is derived from an EMBL/GenBank/DDBJ whole genome shotgun (WGS) entry which is preliminary data.</text>
</comment>
<protein>
    <submittedName>
        <fullName evidence="1">Uncharacterized protein</fullName>
    </submittedName>
</protein>